<name>A0ABV8P720_9BURK</name>
<accession>A0ABV8P720</accession>
<organism evidence="3 4">
    <name type="scientific">Candidimonas humi</name>
    <dbReference type="NCBI Taxonomy" id="683355"/>
    <lineage>
        <taxon>Bacteria</taxon>
        <taxon>Pseudomonadati</taxon>
        <taxon>Pseudomonadota</taxon>
        <taxon>Betaproteobacteria</taxon>
        <taxon>Burkholderiales</taxon>
        <taxon>Alcaligenaceae</taxon>
        <taxon>Candidimonas</taxon>
    </lineage>
</organism>
<dbReference type="RefSeq" id="WP_217966647.1">
    <property type="nucleotide sequence ID" value="NZ_JAHTBN010000017.1"/>
</dbReference>
<dbReference type="Pfam" id="PF22599">
    <property type="entry name" value="SecDF_P1_head"/>
    <property type="match status" value="1"/>
</dbReference>
<dbReference type="EMBL" id="JBHSBV010000013">
    <property type="protein sequence ID" value="MFC4203442.1"/>
    <property type="molecule type" value="Genomic_DNA"/>
</dbReference>
<feature type="region of interest" description="Disordered" evidence="1">
    <location>
        <begin position="26"/>
        <end position="45"/>
    </location>
</feature>
<reference evidence="4" key="1">
    <citation type="journal article" date="2019" name="Int. J. Syst. Evol. Microbiol.">
        <title>The Global Catalogue of Microorganisms (GCM) 10K type strain sequencing project: providing services to taxonomists for standard genome sequencing and annotation.</title>
        <authorList>
            <consortium name="The Broad Institute Genomics Platform"/>
            <consortium name="The Broad Institute Genome Sequencing Center for Infectious Disease"/>
            <person name="Wu L."/>
            <person name="Ma J."/>
        </authorList>
    </citation>
    <scope>NUCLEOTIDE SEQUENCE [LARGE SCALE GENOMIC DNA]</scope>
    <source>
        <strain evidence="4">LMG 24813</strain>
    </source>
</reference>
<dbReference type="Proteomes" id="UP001595848">
    <property type="component" value="Unassembled WGS sequence"/>
</dbReference>
<evidence type="ECO:0000259" key="2">
    <source>
        <dbReference type="Pfam" id="PF22599"/>
    </source>
</evidence>
<evidence type="ECO:0000313" key="4">
    <source>
        <dbReference type="Proteomes" id="UP001595848"/>
    </source>
</evidence>
<evidence type="ECO:0000256" key="1">
    <source>
        <dbReference type="SAM" id="MobiDB-lite"/>
    </source>
</evidence>
<comment type="caution">
    <text evidence="3">The sequence shown here is derived from an EMBL/GenBank/DDBJ whole genome shotgun (WGS) entry which is preliminary data.</text>
</comment>
<dbReference type="PROSITE" id="PS51257">
    <property type="entry name" value="PROKAR_LIPOPROTEIN"/>
    <property type="match status" value="1"/>
</dbReference>
<keyword evidence="4" id="KW-1185">Reference proteome</keyword>
<sequence length="183" mass="19635">MKRIYVVSGMMAGAAFLAGCQQMPTQSSALTPPPPVSQQLTQPPAMAQKSVQQQAAAPAAQQTRVDFRLAQRAKAAGLSELKFPDGSLWYNPQPVLTRADLSGVEPRRTADGHPYLRFTFSALGAQKLAALTKQYRGRLLVLTLNNSLESVYAISQPIQSGVLDIGVKSDQEAVRAVKTIAGK</sequence>
<gene>
    <name evidence="3" type="ORF">ACFOY1_21020</name>
</gene>
<protein>
    <recommendedName>
        <fullName evidence="2">SecDF P1 head subdomain domain-containing protein</fullName>
    </recommendedName>
</protein>
<proteinExistence type="predicted"/>
<evidence type="ECO:0000313" key="3">
    <source>
        <dbReference type="EMBL" id="MFC4203442.1"/>
    </source>
</evidence>
<feature type="domain" description="SecDF P1 head subdomain" evidence="2">
    <location>
        <begin position="88"/>
        <end position="173"/>
    </location>
</feature>
<dbReference type="InterPro" id="IPR054384">
    <property type="entry name" value="SecDF_P1_head"/>
</dbReference>